<feature type="transmembrane region" description="Helical" evidence="1">
    <location>
        <begin position="121"/>
        <end position="141"/>
    </location>
</feature>
<reference evidence="2" key="1">
    <citation type="journal article" date="2012" name="BMC Evol. Biol.">
        <title>Pseudoscorpion mitochondria show rearranged genes and genome-wide reductions of RNA gene sizes and inferred structures, yet typical nucleotide composition bias.</title>
        <authorList>
            <person name="Ovchinnikov S."/>
            <person name="Masta S.E."/>
        </authorList>
    </citation>
    <scope>NUCLEOTIDE SEQUENCE</scope>
</reference>
<keyword evidence="1" id="KW-0472">Membrane</keyword>
<evidence type="ECO:0000256" key="1">
    <source>
        <dbReference type="SAM" id="Phobius"/>
    </source>
</evidence>
<name>H9MFJ1_9ARAC</name>
<feature type="transmembrane region" description="Helical" evidence="1">
    <location>
        <begin position="46"/>
        <end position="70"/>
    </location>
</feature>
<protein>
    <submittedName>
        <fullName evidence="2">NADH dehydrogenase subunit 6</fullName>
    </submittedName>
</protein>
<proteinExistence type="predicted"/>
<sequence length="151" mass="17758">MFMMILLSSMIFTIMNHPMNMMMSLILYSFFSSILLKLISNNNWPAYFMFLILITGLLLIFVYMSSITYNEPLIINNKMNKFIMIPFIILIFLNPFLMKFIESPNPCISIAPLNSMKYSTLLLYFVMMMLIYILMFILSVLKPDKTPLKIL</sequence>
<keyword evidence="2" id="KW-0496">Mitochondrion</keyword>
<accession>H9MFJ1</accession>
<feature type="transmembrane region" description="Helical" evidence="1">
    <location>
        <begin position="82"/>
        <end position="101"/>
    </location>
</feature>
<dbReference type="AlphaFoldDB" id="H9MFJ1"/>
<geneLocation type="mitochondrion" evidence="2"/>
<evidence type="ECO:0000313" key="2">
    <source>
        <dbReference type="EMBL" id="AEX37736.1"/>
    </source>
</evidence>
<organism evidence="2">
    <name type="scientific">Pseudogarypus banksi</name>
    <dbReference type="NCBI Taxonomy" id="1131925"/>
    <lineage>
        <taxon>Eukaryota</taxon>
        <taxon>Metazoa</taxon>
        <taxon>Ecdysozoa</taxon>
        <taxon>Arthropoda</taxon>
        <taxon>Chelicerata</taxon>
        <taxon>Arachnida</taxon>
        <taxon>Pseudoscorpiones</taxon>
        <taxon>Feaelloidea</taxon>
        <taxon>Pseudogarypidae</taxon>
        <taxon>Pseudogarypus</taxon>
    </lineage>
</organism>
<keyword evidence="1" id="KW-1133">Transmembrane helix</keyword>
<keyword evidence="1" id="KW-0812">Transmembrane</keyword>
<dbReference type="EMBL" id="JQ040544">
    <property type="protein sequence ID" value="AEX37736.1"/>
    <property type="molecule type" value="Genomic_DNA"/>
</dbReference>
<gene>
    <name evidence="2" type="primary">ND6</name>
</gene>